<dbReference type="PANTHER" id="PTHR21192">
    <property type="entry name" value="NUCLEAR PROTEIN E3-3"/>
    <property type="match status" value="1"/>
</dbReference>
<dbReference type="InterPro" id="IPR036748">
    <property type="entry name" value="MTH938-like_sf"/>
</dbReference>
<dbReference type="SUPFAM" id="SSF64076">
    <property type="entry name" value="MTH938-like"/>
    <property type="match status" value="1"/>
</dbReference>
<dbReference type="Pfam" id="PF04430">
    <property type="entry name" value="DUF498"/>
    <property type="match status" value="1"/>
</dbReference>
<sequence length="127" mass="13851">MQFTQITGDDRNLITGYAPDHVAVNGVRHTSSLILRPDRLLAEWPVTGIETLTPQSLEWLHTDPPEILLIGTGSGQAFPERALWAQLHALGWGLEFMDTAAACRTYNLVMAEGRTVAAALIVESGAR</sequence>
<dbReference type="CDD" id="cd05560">
    <property type="entry name" value="Xcc1710_like"/>
    <property type="match status" value="1"/>
</dbReference>
<dbReference type="OrthoDB" id="9800373at2"/>
<dbReference type="AlphaFoldDB" id="W0DH28"/>
<evidence type="ECO:0008006" key="3">
    <source>
        <dbReference type="Google" id="ProtNLM"/>
    </source>
</evidence>
<organism evidence="1 2">
    <name type="scientific">Thioalkalivibrio paradoxus ARh 1</name>
    <dbReference type="NCBI Taxonomy" id="713585"/>
    <lineage>
        <taxon>Bacteria</taxon>
        <taxon>Pseudomonadati</taxon>
        <taxon>Pseudomonadota</taxon>
        <taxon>Gammaproteobacteria</taxon>
        <taxon>Chromatiales</taxon>
        <taxon>Ectothiorhodospiraceae</taxon>
        <taxon>Thioalkalivibrio</taxon>
    </lineage>
</organism>
<protein>
    <recommendedName>
        <fullName evidence="3">Xcc1710-like domain-containing protein</fullName>
    </recommendedName>
</protein>
<keyword evidence="2" id="KW-1185">Reference proteome</keyword>
<dbReference type="InterPro" id="IPR007523">
    <property type="entry name" value="NDUFAF3/AAMDC"/>
</dbReference>
<dbReference type="STRING" id="713585.THITH_04830"/>
<evidence type="ECO:0000313" key="2">
    <source>
        <dbReference type="Proteomes" id="UP000005289"/>
    </source>
</evidence>
<reference evidence="1 2" key="1">
    <citation type="submission" date="2013-12" db="EMBL/GenBank/DDBJ databases">
        <authorList>
            <consortium name="DOE Joint Genome Institute"/>
            <person name="Muyzer G."/>
            <person name="Huntemann M."/>
            <person name="Han J."/>
            <person name="Chen A."/>
            <person name="Kyrpides N."/>
            <person name="Mavromatis K."/>
            <person name="Markowitz V."/>
            <person name="Palaniappan K."/>
            <person name="Ivanova N."/>
            <person name="Schaumberg A."/>
            <person name="Pati A."/>
            <person name="Liolios K."/>
            <person name="Nordberg H.P."/>
            <person name="Cantor M.N."/>
            <person name="Hua S.X."/>
            <person name="Woyke T."/>
        </authorList>
    </citation>
    <scope>NUCLEOTIDE SEQUENCE [LARGE SCALE GENOMIC DNA]</scope>
    <source>
        <strain evidence="1 2">ARh 1</strain>
    </source>
</reference>
<accession>W0DH28</accession>
<dbReference type="PANTHER" id="PTHR21192:SF2">
    <property type="entry name" value="NADH DEHYDROGENASE [UBIQUINONE] 1 ALPHA SUBCOMPLEX ASSEMBLY FACTOR 3"/>
    <property type="match status" value="1"/>
</dbReference>
<proteinExistence type="predicted"/>
<name>W0DH28_9GAMM</name>
<dbReference type="Proteomes" id="UP000005289">
    <property type="component" value="Chromosome"/>
</dbReference>
<evidence type="ECO:0000313" key="1">
    <source>
        <dbReference type="EMBL" id="AHE97696.1"/>
    </source>
</evidence>
<dbReference type="RefSeq" id="WP_006749010.1">
    <property type="nucleotide sequence ID" value="NZ_CP007029.1"/>
</dbReference>
<dbReference type="Gene3D" id="3.40.1230.10">
    <property type="entry name" value="MTH938-like"/>
    <property type="match status" value="1"/>
</dbReference>
<dbReference type="HOGENOM" id="CLU_074390_2_1_6"/>
<dbReference type="KEGG" id="tti:THITH_04830"/>
<dbReference type="EMBL" id="CP007029">
    <property type="protein sequence ID" value="AHE97696.1"/>
    <property type="molecule type" value="Genomic_DNA"/>
</dbReference>
<gene>
    <name evidence="1" type="ORF">THITH_04830</name>
</gene>